<dbReference type="Proteomes" id="UP001153636">
    <property type="component" value="Chromosome 17"/>
</dbReference>
<name>A0A9P0GB19_9CUCU</name>
<feature type="compositionally biased region" description="Basic and acidic residues" evidence="1">
    <location>
        <begin position="52"/>
        <end position="78"/>
    </location>
</feature>
<reference evidence="2" key="1">
    <citation type="submission" date="2022-01" db="EMBL/GenBank/DDBJ databases">
        <authorList>
            <person name="King R."/>
        </authorList>
    </citation>
    <scope>NUCLEOTIDE SEQUENCE</scope>
</reference>
<feature type="compositionally biased region" description="Basic and acidic residues" evidence="1">
    <location>
        <begin position="12"/>
        <end position="34"/>
    </location>
</feature>
<feature type="compositionally biased region" description="Polar residues" evidence="1">
    <location>
        <begin position="1"/>
        <end position="11"/>
    </location>
</feature>
<organism evidence="2 3">
    <name type="scientific">Psylliodes chrysocephalus</name>
    <dbReference type="NCBI Taxonomy" id="3402493"/>
    <lineage>
        <taxon>Eukaryota</taxon>
        <taxon>Metazoa</taxon>
        <taxon>Ecdysozoa</taxon>
        <taxon>Arthropoda</taxon>
        <taxon>Hexapoda</taxon>
        <taxon>Insecta</taxon>
        <taxon>Pterygota</taxon>
        <taxon>Neoptera</taxon>
        <taxon>Endopterygota</taxon>
        <taxon>Coleoptera</taxon>
        <taxon>Polyphaga</taxon>
        <taxon>Cucujiformia</taxon>
        <taxon>Chrysomeloidea</taxon>
        <taxon>Chrysomelidae</taxon>
        <taxon>Galerucinae</taxon>
        <taxon>Alticini</taxon>
        <taxon>Psylliodes</taxon>
    </lineage>
</organism>
<proteinExistence type="predicted"/>
<dbReference type="AlphaFoldDB" id="A0A9P0GB19"/>
<evidence type="ECO:0000256" key="1">
    <source>
        <dbReference type="SAM" id="MobiDB-lite"/>
    </source>
</evidence>
<feature type="compositionally biased region" description="Basic residues" evidence="1">
    <location>
        <begin position="40"/>
        <end position="51"/>
    </location>
</feature>
<keyword evidence="3" id="KW-1185">Reference proteome</keyword>
<dbReference type="OrthoDB" id="8123891at2759"/>
<feature type="region of interest" description="Disordered" evidence="1">
    <location>
        <begin position="1"/>
        <end position="87"/>
    </location>
</feature>
<protein>
    <submittedName>
        <fullName evidence="2">Uncharacterized protein</fullName>
    </submittedName>
</protein>
<dbReference type="EMBL" id="OV651829">
    <property type="protein sequence ID" value="CAH1104451.1"/>
    <property type="molecule type" value="Genomic_DNA"/>
</dbReference>
<gene>
    <name evidence="2" type="ORF">PSYICH_LOCUS5427</name>
</gene>
<accession>A0A9P0GB19</accession>
<evidence type="ECO:0000313" key="3">
    <source>
        <dbReference type="Proteomes" id="UP001153636"/>
    </source>
</evidence>
<evidence type="ECO:0000313" key="2">
    <source>
        <dbReference type="EMBL" id="CAH1104451.1"/>
    </source>
</evidence>
<sequence>MDFFSNETSGESADKTEKEQKKEEMRTCEDKNDFETVISKNHRKRLNKQKRKEASHSKSQKETEVKRQITDEKTRQPDEPQQTIQTTTYKIPPIQLIFKSWTEVRTALKEQQIKTGKALFRNDEVAIWLTTSDDYKKTTAYLDTIGSKFYCNKLEEDKPYKVVKRGLPEHTPVNKLFEELTDFGLNLMKMEFNCSNYQQIPLP</sequence>